<comment type="subcellular location">
    <subcellularLocation>
        <location evidence="1">Nucleus</location>
        <location evidence="1">Nucleolus</location>
    </subcellularLocation>
</comment>
<dbReference type="EMBL" id="LVCJ01000099">
    <property type="protein sequence ID" value="OAL26808.1"/>
    <property type="molecule type" value="Genomic_DNA"/>
</dbReference>
<feature type="region of interest" description="Disordered" evidence="6">
    <location>
        <begin position="1"/>
        <end position="23"/>
    </location>
</feature>
<keyword evidence="4" id="KW-0804">Transcription</keyword>
<evidence type="ECO:0000256" key="2">
    <source>
        <dbReference type="ARBA" id="ARBA00009430"/>
    </source>
</evidence>
<dbReference type="Pfam" id="PF06870">
    <property type="entry name" value="RNA_pol_I_A49"/>
    <property type="match status" value="1"/>
</dbReference>
<proteinExistence type="inferred from homology"/>
<evidence type="ECO:0000313" key="8">
    <source>
        <dbReference type="Proteomes" id="UP000185904"/>
    </source>
</evidence>
<reference evidence="7 8" key="1">
    <citation type="submission" date="2016-03" db="EMBL/GenBank/DDBJ databases">
        <title>The draft genome sequence of Fonsecaea nubica causative agent of cutaneous subcutaneous infection in human host.</title>
        <authorList>
            <person name="Costa F."/>
            <person name="Sybren D.H."/>
            <person name="Raittz R.T."/>
            <person name="Weiss V.A."/>
            <person name="Leao A.C."/>
            <person name="Gomes R."/>
            <person name="De Souza E.M."/>
            <person name="Pedrosa F.O."/>
            <person name="Steffens M.B."/>
            <person name="Bombassaro A."/>
            <person name="Tadra-Sfeir M.Z."/>
            <person name="Moreno L.F."/>
            <person name="Najafzadeh M.J."/>
            <person name="Felipe M.S."/>
            <person name="Teixeira M."/>
            <person name="Sun J."/>
            <person name="Xi L."/>
            <person name="Castro M.A."/>
            <person name="Vicente V.A."/>
        </authorList>
    </citation>
    <scope>NUCLEOTIDE SEQUENCE [LARGE SCALE GENOMIC DNA]</scope>
    <source>
        <strain evidence="7 8">CBS 269.64</strain>
    </source>
</reference>
<dbReference type="GO" id="GO:0006351">
    <property type="term" value="P:DNA-templated transcription"/>
    <property type="evidence" value="ECO:0007669"/>
    <property type="project" value="InterPro"/>
</dbReference>
<sequence>MAEKKRKASSIEGERPSKKPQTSTIKVIHLSGPDVAKPLVASAPGVTLPSDLSFDGFSKKELSGRSSVLLQSSEHPTIDYVATESSTTDAAEKHVRHYIAVFDPASNKLKVVEAKKVTVRSTVRQLDRESDDEDADADGQTRPLSTPSRAALTQAFGTKKSKRAVASTAENRLLARDGENGDNAMSQAILSAIKEDDEDDPTVTPDAGASARANKPLPPANLDTTDITQVYDLSSLVFPGPYRTALSQMPIAYWKECAKNKKPVSTHLRFVATRIGYLSQRHLKQPDHPDVLLRLQILRYIQLLVEIHKYVSHLSPRRPMAPPEDWPAGTTTDSSLSTAFKGRLVAHFFPNRTPSAFNKTLLTATILALTLHVPPPNFTPGETPRLLFTEPTDITLDLAMPHAEVHKLYRELGCKMESMTDAELQRHGWDKVSASSTKGGAADVVDDSGKPVKLPKPKFAKLRFPVEFPRVSAGRPSRR</sequence>
<evidence type="ECO:0000256" key="6">
    <source>
        <dbReference type="SAM" id="MobiDB-lite"/>
    </source>
</evidence>
<dbReference type="OrthoDB" id="532500at2759"/>
<organism evidence="7 8">
    <name type="scientific">Fonsecaea nubica</name>
    <dbReference type="NCBI Taxonomy" id="856822"/>
    <lineage>
        <taxon>Eukaryota</taxon>
        <taxon>Fungi</taxon>
        <taxon>Dikarya</taxon>
        <taxon>Ascomycota</taxon>
        <taxon>Pezizomycotina</taxon>
        <taxon>Eurotiomycetes</taxon>
        <taxon>Chaetothyriomycetidae</taxon>
        <taxon>Chaetothyriales</taxon>
        <taxon>Herpotrichiellaceae</taxon>
        <taxon>Fonsecaea</taxon>
    </lineage>
</organism>
<accession>A0A178CA08</accession>
<dbReference type="Proteomes" id="UP000185904">
    <property type="component" value="Unassembled WGS sequence"/>
</dbReference>
<keyword evidence="3" id="KW-0240">DNA-directed RNA polymerase</keyword>
<feature type="region of interest" description="Disordered" evidence="6">
    <location>
        <begin position="193"/>
        <end position="221"/>
    </location>
</feature>
<evidence type="ECO:0008006" key="9">
    <source>
        <dbReference type="Google" id="ProtNLM"/>
    </source>
</evidence>
<dbReference type="PANTHER" id="PTHR14440">
    <property type="entry name" value="DNA-DIRECTED RNA POLYMERASE I SUBUNIT RPA49"/>
    <property type="match status" value="1"/>
</dbReference>
<dbReference type="InterPro" id="IPR009668">
    <property type="entry name" value="RNA_pol-assoc_fac_A49-like"/>
</dbReference>
<evidence type="ECO:0000313" key="7">
    <source>
        <dbReference type="EMBL" id="OAL26808.1"/>
    </source>
</evidence>
<dbReference type="GO" id="GO:0000428">
    <property type="term" value="C:DNA-directed RNA polymerase complex"/>
    <property type="evidence" value="ECO:0007669"/>
    <property type="project" value="UniProtKB-KW"/>
</dbReference>
<name>A0A178CA08_9EURO</name>
<gene>
    <name evidence="7" type="ORF">AYO20_09950</name>
</gene>
<dbReference type="GeneID" id="34593346"/>
<feature type="region of interest" description="Disordered" evidence="6">
    <location>
        <begin position="123"/>
        <end position="148"/>
    </location>
</feature>
<dbReference type="AlphaFoldDB" id="A0A178CA08"/>
<dbReference type="RefSeq" id="XP_022495812.1">
    <property type="nucleotide sequence ID" value="XM_022648217.1"/>
</dbReference>
<evidence type="ECO:0000256" key="3">
    <source>
        <dbReference type="ARBA" id="ARBA00022478"/>
    </source>
</evidence>
<dbReference type="GO" id="GO:0003677">
    <property type="term" value="F:DNA binding"/>
    <property type="evidence" value="ECO:0007669"/>
    <property type="project" value="InterPro"/>
</dbReference>
<protein>
    <recommendedName>
        <fullName evidence="9">DNA-directed RNA polymerase I subunit RPA49</fullName>
    </recommendedName>
</protein>
<dbReference type="GO" id="GO:0005730">
    <property type="term" value="C:nucleolus"/>
    <property type="evidence" value="ECO:0007669"/>
    <property type="project" value="UniProtKB-SubCell"/>
</dbReference>
<evidence type="ECO:0000256" key="4">
    <source>
        <dbReference type="ARBA" id="ARBA00023163"/>
    </source>
</evidence>
<comment type="caution">
    <text evidence="7">The sequence shown here is derived from an EMBL/GenBank/DDBJ whole genome shotgun (WGS) entry which is preliminary data.</text>
</comment>
<evidence type="ECO:0000256" key="1">
    <source>
        <dbReference type="ARBA" id="ARBA00004604"/>
    </source>
</evidence>
<keyword evidence="5" id="KW-0539">Nucleus</keyword>
<evidence type="ECO:0000256" key="5">
    <source>
        <dbReference type="ARBA" id="ARBA00023242"/>
    </source>
</evidence>
<keyword evidence="8" id="KW-1185">Reference proteome</keyword>
<comment type="similarity">
    <text evidence="2">Belongs to the eukaryotic RPA49/POLR1E RNA polymerase subunit family.</text>
</comment>